<organism evidence="3 4">
    <name type="scientific">Actinomadura harenae</name>
    <dbReference type="NCBI Taxonomy" id="2483351"/>
    <lineage>
        <taxon>Bacteria</taxon>
        <taxon>Bacillati</taxon>
        <taxon>Actinomycetota</taxon>
        <taxon>Actinomycetes</taxon>
        <taxon>Streptosporangiales</taxon>
        <taxon>Thermomonosporaceae</taxon>
        <taxon>Actinomadura</taxon>
    </lineage>
</organism>
<dbReference type="InterPro" id="IPR011330">
    <property type="entry name" value="Glyco_hydro/deAcase_b/a-brl"/>
</dbReference>
<dbReference type="AlphaFoldDB" id="A0A3M2M0F5"/>
<evidence type="ECO:0000256" key="1">
    <source>
        <dbReference type="SAM" id="MobiDB-lite"/>
    </source>
</evidence>
<dbReference type="PROSITE" id="PS51677">
    <property type="entry name" value="NODB"/>
    <property type="match status" value="1"/>
</dbReference>
<evidence type="ECO:0000259" key="2">
    <source>
        <dbReference type="PROSITE" id="PS51677"/>
    </source>
</evidence>
<dbReference type="Pfam" id="PF01522">
    <property type="entry name" value="Polysacc_deac_1"/>
    <property type="match status" value="1"/>
</dbReference>
<comment type="caution">
    <text evidence="3">The sequence shown here is derived from an EMBL/GenBank/DDBJ whole genome shotgun (WGS) entry which is preliminary data.</text>
</comment>
<dbReference type="Gene3D" id="3.20.20.370">
    <property type="entry name" value="Glycoside hydrolase/deacetylase"/>
    <property type="match status" value="1"/>
</dbReference>
<name>A0A3M2M0F5_9ACTN</name>
<feature type="region of interest" description="Disordered" evidence="1">
    <location>
        <begin position="26"/>
        <end position="63"/>
    </location>
</feature>
<evidence type="ECO:0000313" key="4">
    <source>
        <dbReference type="Proteomes" id="UP000282674"/>
    </source>
</evidence>
<feature type="domain" description="NodB homology" evidence="2">
    <location>
        <begin position="73"/>
        <end position="252"/>
    </location>
</feature>
<dbReference type="InterPro" id="IPR002509">
    <property type="entry name" value="NODB_dom"/>
</dbReference>
<dbReference type="PANTHER" id="PTHR10587">
    <property type="entry name" value="GLYCOSYL TRANSFERASE-RELATED"/>
    <property type="match status" value="1"/>
</dbReference>
<dbReference type="InterPro" id="IPR050248">
    <property type="entry name" value="Polysacc_deacetylase_ArnD"/>
</dbReference>
<dbReference type="SUPFAM" id="SSF88713">
    <property type="entry name" value="Glycoside hydrolase/deacetylase"/>
    <property type="match status" value="1"/>
</dbReference>
<proteinExistence type="predicted"/>
<dbReference type="GO" id="GO:0016810">
    <property type="term" value="F:hydrolase activity, acting on carbon-nitrogen (but not peptide) bonds"/>
    <property type="evidence" value="ECO:0007669"/>
    <property type="project" value="InterPro"/>
</dbReference>
<dbReference type="Proteomes" id="UP000282674">
    <property type="component" value="Unassembled WGS sequence"/>
</dbReference>
<dbReference type="EMBL" id="RFFG01000027">
    <property type="protein sequence ID" value="RMI43131.1"/>
    <property type="molecule type" value="Genomic_DNA"/>
</dbReference>
<keyword evidence="4" id="KW-1185">Reference proteome</keyword>
<protein>
    <submittedName>
        <fullName evidence="3">Polysaccharide deacetylase family protein</fullName>
    </submittedName>
</protein>
<dbReference type="GO" id="GO:0005975">
    <property type="term" value="P:carbohydrate metabolic process"/>
    <property type="evidence" value="ECO:0007669"/>
    <property type="project" value="InterPro"/>
</dbReference>
<dbReference type="OrthoDB" id="9763050at2"/>
<gene>
    <name evidence="3" type="ORF">EBO15_16950</name>
</gene>
<sequence>MTLERRSILSVAAGALATGFTTACARGHRPDAARPSTAEGSTATGSPDATPTPPPTGTVHLAGEVTHGPRRVPQVALTFHGAGDPALTRRLLAAFAGGGATVTVLAVGTWLDQRPEMARAILAGGHELGNHTLSHGDITAMSPERAYAEISGCADRLRRLTGSPGRWFRPSQARHASGMVRAQAARAGYHSCLSYDLDSLDSTDPGADAVAGTVLGKVRNGSIVSMHLGHAGTVRAMPAILDGLRRRGLRPVTVSTLLAS</sequence>
<accession>A0A3M2M0F5</accession>
<evidence type="ECO:0000313" key="3">
    <source>
        <dbReference type="EMBL" id="RMI43131.1"/>
    </source>
</evidence>
<dbReference type="RefSeq" id="WP_122195361.1">
    <property type="nucleotide sequence ID" value="NZ_JBHSKC010000013.1"/>
</dbReference>
<dbReference type="CDD" id="cd10917">
    <property type="entry name" value="CE4_NodB_like_6s_7s"/>
    <property type="match status" value="1"/>
</dbReference>
<reference evidence="3 4" key="1">
    <citation type="submission" date="2018-10" db="EMBL/GenBank/DDBJ databases">
        <title>Isolation from soil.</title>
        <authorList>
            <person name="Hu J."/>
        </authorList>
    </citation>
    <scope>NUCLEOTIDE SEQUENCE [LARGE SCALE GENOMIC DNA]</scope>
    <source>
        <strain evidence="3 4">NEAU-Ht49</strain>
    </source>
</reference>
<dbReference type="PROSITE" id="PS51257">
    <property type="entry name" value="PROKAR_LIPOPROTEIN"/>
    <property type="match status" value="1"/>
</dbReference>